<evidence type="ECO:0000256" key="1">
    <source>
        <dbReference type="SAM" id="MobiDB-lite"/>
    </source>
</evidence>
<feature type="compositionally biased region" description="Basic and acidic residues" evidence="1">
    <location>
        <begin position="300"/>
        <end position="315"/>
    </location>
</feature>
<proteinExistence type="predicted"/>
<name>A0AA39FYT5_9HYME</name>
<evidence type="ECO:0000313" key="3">
    <source>
        <dbReference type="Proteomes" id="UP001168990"/>
    </source>
</evidence>
<comment type="caution">
    <text evidence="2">The sequence shown here is derived from an EMBL/GenBank/DDBJ whole genome shotgun (WGS) entry which is preliminary data.</text>
</comment>
<feature type="compositionally biased region" description="Acidic residues" evidence="1">
    <location>
        <begin position="341"/>
        <end position="374"/>
    </location>
</feature>
<organism evidence="2 3">
    <name type="scientific">Microctonus aethiopoides</name>
    <dbReference type="NCBI Taxonomy" id="144406"/>
    <lineage>
        <taxon>Eukaryota</taxon>
        <taxon>Metazoa</taxon>
        <taxon>Ecdysozoa</taxon>
        <taxon>Arthropoda</taxon>
        <taxon>Hexapoda</taxon>
        <taxon>Insecta</taxon>
        <taxon>Pterygota</taxon>
        <taxon>Neoptera</taxon>
        <taxon>Endopterygota</taxon>
        <taxon>Hymenoptera</taxon>
        <taxon>Apocrita</taxon>
        <taxon>Ichneumonoidea</taxon>
        <taxon>Braconidae</taxon>
        <taxon>Euphorinae</taxon>
        <taxon>Microctonus</taxon>
    </lineage>
</organism>
<dbReference type="EMBL" id="JAQQBS010000001">
    <property type="protein sequence ID" value="KAK0178357.1"/>
    <property type="molecule type" value="Genomic_DNA"/>
</dbReference>
<evidence type="ECO:0000313" key="2">
    <source>
        <dbReference type="EMBL" id="KAK0178357.1"/>
    </source>
</evidence>
<feature type="region of interest" description="Disordered" evidence="1">
    <location>
        <begin position="300"/>
        <end position="474"/>
    </location>
</feature>
<gene>
    <name evidence="2" type="ORF">PV328_002312</name>
</gene>
<feature type="compositionally biased region" description="Basic residues" evidence="1">
    <location>
        <begin position="186"/>
        <end position="201"/>
    </location>
</feature>
<feature type="compositionally biased region" description="Acidic residues" evidence="1">
    <location>
        <begin position="381"/>
        <end position="412"/>
    </location>
</feature>
<keyword evidence="3" id="KW-1185">Reference proteome</keyword>
<feature type="region of interest" description="Disordered" evidence="1">
    <location>
        <begin position="186"/>
        <end position="211"/>
    </location>
</feature>
<sequence>MTDINEIDNLRKASLINNEIKKGESDEKSMKSRRKNNNFSLYNKKSSIGSDKKIVNTRKEEICRQKLYAREAARAPKTIRIPVCTKPCTPTKRNYIPRNCMTKEEWMNLLSKPNRKCSPHYQEFKEKVLKEMPTRINELAQPSRQRMVATLHDRGTILPAPLVDRLITVLEAESCLTPEQAEKLFRAKRKKKKRKGKKKKEKKSEEPIPANQQLQFDKDATICQYLMAESFVKSILQWKCTIPKEDFQDIAEVVFGRLKQLFNRNAVDNDERGSQQMRLLADIIAAWIAGILFEVAQSKEDELKKESEERKKTLDDNIEDDDSIIDMQIISNEDSTKRDDGDDVVDDVDDDNDDDDDVVDDVDDDDDVVDDADDDVKNNVDDEDDDDDDNDDDSEANDDDSESDDDDSDDETNNNNDFAHDDYDDDNDNENGDGDRHNHGIVVDDVEDKKDEDEFHEVENEENNDEQNDGKETLQPLIDDTIDEKMKTEDKIQNEVIEEYNLSSVSRGITSTICGKNKWYDWQQCMGSEPFRMGLHKNLVNQNDDSLTILDDHDMIKNDETNYPRDSIVAREINPNL</sequence>
<protein>
    <submittedName>
        <fullName evidence="2">Uncharacterized protein</fullName>
    </submittedName>
</protein>
<reference evidence="2" key="2">
    <citation type="submission" date="2023-03" db="EMBL/GenBank/DDBJ databases">
        <authorList>
            <person name="Inwood S.N."/>
            <person name="Skelly J.G."/>
            <person name="Guhlin J."/>
            <person name="Harrop T.W.R."/>
            <person name="Goldson S.G."/>
            <person name="Dearden P.K."/>
        </authorList>
    </citation>
    <scope>NUCLEOTIDE SEQUENCE</scope>
    <source>
        <strain evidence="2">Irish</strain>
        <tissue evidence="2">Whole body</tissue>
    </source>
</reference>
<accession>A0AA39FYT5</accession>
<feature type="region of interest" description="Disordered" evidence="1">
    <location>
        <begin position="22"/>
        <end position="44"/>
    </location>
</feature>
<dbReference type="AlphaFoldDB" id="A0AA39FYT5"/>
<reference evidence="2" key="1">
    <citation type="journal article" date="2023" name="bioRxiv">
        <title>Scaffold-level genome assemblies of two parasitoid biocontrol wasps reveal the parthenogenesis mechanism and an associated novel virus.</title>
        <authorList>
            <person name="Inwood S."/>
            <person name="Skelly J."/>
            <person name="Guhlin J."/>
            <person name="Harrop T."/>
            <person name="Goldson S."/>
            <person name="Dearden P."/>
        </authorList>
    </citation>
    <scope>NUCLEOTIDE SEQUENCE</scope>
    <source>
        <strain evidence="2">Irish</strain>
        <tissue evidence="2">Whole body</tissue>
    </source>
</reference>
<feature type="compositionally biased region" description="Acidic residues" evidence="1">
    <location>
        <begin position="454"/>
        <end position="467"/>
    </location>
</feature>
<dbReference type="Proteomes" id="UP001168990">
    <property type="component" value="Unassembled WGS sequence"/>
</dbReference>
<feature type="compositionally biased region" description="Acidic residues" evidence="1">
    <location>
        <begin position="422"/>
        <end position="432"/>
    </location>
</feature>